<dbReference type="PANTHER" id="PTHR11474:SF122">
    <property type="entry name" value="TYROSINASE COPPER-BINDING DOMAIN-CONTAINING PROTEIN"/>
    <property type="match status" value="1"/>
</dbReference>
<keyword evidence="2" id="KW-0732">Signal</keyword>
<dbReference type="WBParaSite" id="Csp11.Scaffold354.g866.t2">
    <property type="protein sequence ID" value="Csp11.Scaffold354.g866.t2"/>
    <property type="gene ID" value="Csp11.Scaffold354.g866"/>
</dbReference>
<keyword evidence="1" id="KW-0479">Metal-binding</keyword>
<dbReference type="SUPFAM" id="SSF48056">
    <property type="entry name" value="Di-copper centre-containing domain"/>
    <property type="match status" value="1"/>
</dbReference>
<dbReference type="PROSITE" id="PS00497">
    <property type="entry name" value="TYROSINASE_1"/>
    <property type="match status" value="1"/>
</dbReference>
<dbReference type="Pfam" id="PF00264">
    <property type="entry name" value="Tyrosinase"/>
    <property type="match status" value="1"/>
</dbReference>
<organism evidence="4 5">
    <name type="scientific">Caenorhabditis tropicalis</name>
    <dbReference type="NCBI Taxonomy" id="1561998"/>
    <lineage>
        <taxon>Eukaryota</taxon>
        <taxon>Metazoa</taxon>
        <taxon>Ecdysozoa</taxon>
        <taxon>Nematoda</taxon>
        <taxon>Chromadorea</taxon>
        <taxon>Rhabditida</taxon>
        <taxon>Rhabditina</taxon>
        <taxon>Rhabditomorpha</taxon>
        <taxon>Rhabditoidea</taxon>
        <taxon>Rhabditidae</taxon>
        <taxon>Peloderinae</taxon>
        <taxon>Caenorhabditis</taxon>
    </lineage>
</organism>
<sequence>MILRLLVTFLWLILISQSKLDSCEQWIKQLGDLDFFTEAQIRMVCMHQKEWIKDRDEEAGKKFVEFTTDNQLKYLRHVEQCTRENCVRDARRKKRAPTKSIRKEIRMMSPSELRDLGIAMNGLKNRQIDNITAWDLHTLVHYPDSAPGAHWGPAFLPWHREFLRQFEIALQTEVPSVTLPFWDSTLDQGLPDESDSVLWTDELLGNGNGYVKTGPFANWDTNVLMPLSQIPVKKLYSHFYDKSSQILGDSLRFRMRKIHGCEKTEMFVRLLKESKNLLNEEQLVWTLMSRDLLLVILRTN</sequence>
<dbReference type="GO" id="GO:0016491">
    <property type="term" value="F:oxidoreductase activity"/>
    <property type="evidence" value="ECO:0007669"/>
    <property type="project" value="InterPro"/>
</dbReference>
<feature type="signal peptide" evidence="2">
    <location>
        <begin position="1"/>
        <end position="18"/>
    </location>
</feature>
<name>A0A1I7SYT6_9PELO</name>
<protein>
    <submittedName>
        <fullName evidence="5">Tyrosinase_Cu-bd domain-containing protein</fullName>
    </submittedName>
</protein>
<accession>A0A1I7SYT6</accession>
<evidence type="ECO:0000256" key="2">
    <source>
        <dbReference type="SAM" id="SignalP"/>
    </source>
</evidence>
<proteinExistence type="predicted"/>
<dbReference type="PANTHER" id="PTHR11474">
    <property type="entry name" value="TYROSINASE FAMILY MEMBER"/>
    <property type="match status" value="1"/>
</dbReference>
<evidence type="ECO:0000256" key="1">
    <source>
        <dbReference type="ARBA" id="ARBA00022723"/>
    </source>
</evidence>
<evidence type="ECO:0000259" key="3">
    <source>
        <dbReference type="PROSITE" id="PS00497"/>
    </source>
</evidence>
<dbReference type="InterPro" id="IPR002227">
    <property type="entry name" value="Tyrosinase_Cu-bd"/>
</dbReference>
<feature type="chain" id="PRO_5009306831" evidence="2">
    <location>
        <begin position="19"/>
        <end position="300"/>
    </location>
</feature>
<dbReference type="GO" id="GO:0046872">
    <property type="term" value="F:metal ion binding"/>
    <property type="evidence" value="ECO:0007669"/>
    <property type="project" value="UniProtKB-KW"/>
</dbReference>
<keyword evidence="4" id="KW-1185">Reference proteome</keyword>
<dbReference type="InterPro" id="IPR008922">
    <property type="entry name" value="Di-copper_centre_dom_sf"/>
</dbReference>
<evidence type="ECO:0000313" key="5">
    <source>
        <dbReference type="WBParaSite" id="Csp11.Scaffold354.g866.t2"/>
    </source>
</evidence>
<dbReference type="STRING" id="1561998.A0A1I7SYT6"/>
<reference evidence="5" key="1">
    <citation type="submission" date="2016-11" db="UniProtKB">
        <authorList>
            <consortium name="WormBaseParasite"/>
        </authorList>
    </citation>
    <scope>IDENTIFICATION</scope>
</reference>
<dbReference type="Gene3D" id="1.10.1280.10">
    <property type="entry name" value="Di-copper center containing domain from catechol oxidase"/>
    <property type="match status" value="1"/>
</dbReference>
<dbReference type="AlphaFoldDB" id="A0A1I7SYT6"/>
<dbReference type="Proteomes" id="UP000095282">
    <property type="component" value="Unplaced"/>
</dbReference>
<dbReference type="InterPro" id="IPR050316">
    <property type="entry name" value="Tyrosinase/Hemocyanin"/>
</dbReference>
<feature type="domain" description="Tyrosinase copper-binding" evidence="3">
    <location>
        <begin position="150"/>
        <end position="167"/>
    </location>
</feature>
<evidence type="ECO:0000313" key="4">
    <source>
        <dbReference type="Proteomes" id="UP000095282"/>
    </source>
</evidence>